<dbReference type="Pfam" id="PF08146">
    <property type="entry name" value="BP28CT"/>
    <property type="match status" value="1"/>
</dbReference>
<dbReference type="InterPro" id="IPR056473">
    <property type="entry name" value="HEAT_Utp10/HEAT1"/>
</dbReference>
<organism evidence="10 11">
    <name type="scientific">Trichogramma kaykai</name>
    <dbReference type="NCBI Taxonomy" id="54128"/>
    <lineage>
        <taxon>Eukaryota</taxon>
        <taxon>Metazoa</taxon>
        <taxon>Ecdysozoa</taxon>
        <taxon>Arthropoda</taxon>
        <taxon>Hexapoda</taxon>
        <taxon>Insecta</taxon>
        <taxon>Pterygota</taxon>
        <taxon>Neoptera</taxon>
        <taxon>Endopterygota</taxon>
        <taxon>Hymenoptera</taxon>
        <taxon>Apocrita</taxon>
        <taxon>Proctotrupomorpha</taxon>
        <taxon>Chalcidoidea</taxon>
        <taxon>Trichogrammatidae</taxon>
        <taxon>Trichogramma</taxon>
    </lineage>
</organism>
<evidence type="ECO:0000256" key="1">
    <source>
        <dbReference type="ARBA" id="ARBA00004604"/>
    </source>
</evidence>
<accession>A0ABD2X2D9</accession>
<evidence type="ECO:0000256" key="5">
    <source>
        <dbReference type="ARBA" id="ARBA00023242"/>
    </source>
</evidence>
<dbReference type="InterPro" id="IPR012954">
    <property type="entry name" value="BP28_C_dom"/>
</dbReference>
<dbReference type="SMART" id="SM01036">
    <property type="entry name" value="BP28CT"/>
    <property type="match status" value="1"/>
</dbReference>
<dbReference type="Pfam" id="PF12397">
    <property type="entry name" value="U3snoRNP10"/>
    <property type="match status" value="1"/>
</dbReference>
<comment type="subcellular location">
    <subcellularLocation>
        <location evidence="1 8">Nucleus</location>
        <location evidence="1 8">Nucleolus</location>
    </subcellularLocation>
</comment>
<dbReference type="InterPro" id="IPR022125">
    <property type="entry name" value="U3snoRNP10_N"/>
</dbReference>
<dbReference type="Pfam" id="PF23243">
    <property type="entry name" value="HEAT_HEATR1"/>
    <property type="match status" value="1"/>
</dbReference>
<name>A0ABD2X2D9_9HYME</name>
<keyword evidence="6 8" id="KW-0687">Ribonucleoprotein</keyword>
<keyword evidence="11" id="KW-1185">Reference proteome</keyword>
<evidence type="ECO:0000256" key="8">
    <source>
        <dbReference type="RuleBase" id="RU367065"/>
    </source>
</evidence>
<dbReference type="SUPFAM" id="SSF48371">
    <property type="entry name" value="ARM repeat"/>
    <property type="match status" value="2"/>
</dbReference>
<evidence type="ECO:0000256" key="4">
    <source>
        <dbReference type="ARBA" id="ARBA00022552"/>
    </source>
</evidence>
<keyword evidence="4 8" id="KW-0698">rRNA processing</keyword>
<evidence type="ECO:0000256" key="3">
    <source>
        <dbReference type="ARBA" id="ARBA00022517"/>
    </source>
</evidence>
<dbReference type="Gene3D" id="1.25.10.10">
    <property type="entry name" value="Leucine-rich Repeat Variant"/>
    <property type="match status" value="2"/>
</dbReference>
<reference evidence="10 11" key="1">
    <citation type="journal article" date="2024" name="bioRxiv">
        <title>A reference genome for Trichogramma kaykai: A tiny desert-dwelling parasitoid wasp with competing sex-ratio distorters.</title>
        <authorList>
            <person name="Culotta J."/>
            <person name="Lindsey A.R."/>
        </authorList>
    </citation>
    <scope>NUCLEOTIDE SEQUENCE [LARGE SCALE GENOMIC DNA]</scope>
    <source>
        <strain evidence="10 11">KSX58</strain>
    </source>
</reference>
<comment type="function">
    <text evidence="8">Involved in nucleolar processing of pre-18S ribosomal RNA.</text>
</comment>
<dbReference type="GO" id="GO:0005730">
    <property type="term" value="C:nucleolus"/>
    <property type="evidence" value="ECO:0007669"/>
    <property type="project" value="UniProtKB-SubCell"/>
</dbReference>
<comment type="caution">
    <text evidence="10">The sequence shown here is derived from an EMBL/GenBank/DDBJ whole genome shotgun (WGS) entry which is preliminary data.</text>
</comment>
<dbReference type="PANTHER" id="PTHR13457:SF1">
    <property type="entry name" value="HEAT REPEAT-CONTAINING PROTEIN 1"/>
    <property type="match status" value="1"/>
</dbReference>
<proteinExistence type="inferred from homology"/>
<keyword evidence="5 8" id="KW-0539">Nucleus</keyword>
<dbReference type="GO" id="GO:1990904">
    <property type="term" value="C:ribonucleoprotein complex"/>
    <property type="evidence" value="ECO:0007669"/>
    <property type="project" value="UniProtKB-KW"/>
</dbReference>
<protein>
    <recommendedName>
        <fullName evidence="8">HEAT repeat-containing protein 1</fullName>
    </recommendedName>
</protein>
<dbReference type="InterPro" id="IPR021133">
    <property type="entry name" value="HEAT_type_2"/>
</dbReference>
<comment type="similarity">
    <text evidence="2 8">Belongs to the HEATR1/UTP10 family.</text>
</comment>
<evidence type="ECO:0000256" key="6">
    <source>
        <dbReference type="ARBA" id="ARBA00023274"/>
    </source>
</evidence>
<evidence type="ECO:0000259" key="9">
    <source>
        <dbReference type="SMART" id="SM01036"/>
    </source>
</evidence>
<dbReference type="EMBL" id="JBJJXI010000056">
    <property type="protein sequence ID" value="KAL3399289.1"/>
    <property type="molecule type" value="Genomic_DNA"/>
</dbReference>
<keyword evidence="3 8" id="KW-0690">Ribosome biogenesis</keyword>
<dbReference type="PANTHER" id="PTHR13457">
    <property type="entry name" value="BAP28"/>
    <property type="match status" value="1"/>
</dbReference>
<sequence>MASTTLAEQLNKLKTPQTSLLLQDKYKPSLLFDTKEASKLDKDAVYKIGVSGLNELIKFNEQFEEFRKTLFSIASIGFERSVQDRKTNIKLNSDIERFLVLISPHFILNSAHKALEWLIHRFHIHDFNKDHFIMMILLHHDRRIFVRALQIINLSDPADKWGWLRPLKKTRTPLPFASLVHEVSTNNGLLKQICEYVIFATTTYGEKADNLRTMYSFFTSIIIMTVDRSDITDVQFNHILPALVKGLGSQVSDFAASSYMILSKLITKVTIRDETMDLLILKGIKKVHPDLHKEIVLFILHLYNNPFNCLTRVSETLMVKLSKKTWFVETIVEVKNLGVNIIEFINTFLKTAFNFIAKSTEDEEESGLELVTRIKKMVEDIFDKINFDDKEILSILENTLSEDVVSMKNAKVTRDFFDKIYKSIEIRYPKAFDKFLQDKMNPEESSAQSRNILRFFISWYSKADDSLDVFIGLNHNIPEKRLMAIQHLGKKNPEIPNNLSDIVKNSLMARLNDDDDRVVNAVINLPISLLQSTFDIDILKTQLIVLLSKCHIKERKFLVKPALKVLIHLCVEKPDEKQDTFVFLVVLPYLFPIKEEDVDISLEILKSDLAKKNPYLKAVAEEVKSTPSSETLRTAAFHYILRSELLPSASNILLAIKEELYEPDAASVFFNMITMGSVCRVPSESLSDQTAIKAIEMAEEMVKKYPNIKPLKNATQINAENLDAAIIYLEKGYVPLQVITYVLEQVHRRLKSDYYKNYSFDFEDDSNCSQLVLRIVEIVFDAMIPRHRSNHAEFVAHYEWYLSIFFEIHFKDVIERVRFLSQLFISPLKIQTSLCSMKYCLKFLDDCDSYQWAFSDNILMTHLLLVLGSEHEQCRQSAMTLLKKLSQTFNIAMEGFSVLISELIDRKVEITMDPEQLPLVLYTLLSPDPDVIDNLKPTIKKKMQTIREIFINEVLNKEVPMHIRAQLLETLTYVNGPAILEKLVPLGLELLEQKDLEKKSWSQLALKNIIQRFDNTTVESLKNSKVFDFFLKCISDDKTQISAKNVSLFVSVIVMKQIDDVFFDKLGEISPKVQKEILSKLIDVFIDCNAAPIINAITKSVKKIRIDAQFVVDELKIMLTPDENESQAANSTLKKRRSLARMRYQFDSKVVQTKKWKRGVTLMEFVQFSQKNMENKQLLAPVLFDVLKTTLCFDEQSPVEYINQLVLSTIHHLAVESIHFENPDAKVDIISQCIRTSQNPQTHHHALLVLVELIKLANVRVALQNLMPIFTFMGSTVLRQDDAYSIQVICKTIDTVVPIISSSNNTSHICELLRLFITSLPDIPEHRRDPLFTKLLFLLEDHLHLYYLLTFENNVYSKKTSQSSTSEPDSERMDFALTISHKFPVDKIMDVAVKLMQFATKLPAEVDDKDKSKCNAAVKHIIDMKNTTAKQLRHYKYTLVQFLAKLLSNTEFVNRIAELPEEEMLQLNPYYDDIIVELVICIKTTSKHAHLNRDKPNGKYWKVLLNGFYDVLDQVNYLLPNDMFTTSIASLINHESLVVKHKIFDLLNARLVQKKFTEDDYDSLVYLMQPIKAVFEENQKSPNPEMEHIQQTALVSLKLLAKLLAGKHPEDFKSVLELATNLVKKREGGVRASAVLCLAELCSSMRVHAIQALNKFMPALIKLLNTYPHVEVPDAMTVNLVYALQKIVDSIGNFLSMYLDQLLSGLSKLSHFYARSEHAKSAMLITRLRATTQKLSSSTPLRVLLPAAEKTYDKMLEAKNYQHVPALMTILAESFSSVKNSELSHAVPDLANFFLKVLQFREEVTVNDSDMEVEGEVTVADVTCVEKSASQAVVALVLKLSEATFRPLYYRLYDWAARNPQFKQRNITFYRLSANIAESLKSLFVLFAGAIVKHVSNLLTANNVLTSSEEKSEATLDDEASQMELIQEILLTLCRVFTYDGHDFVNQERFDILMQPIVDQIENTLGSREQYEARMKEYLVPCIAAFANATPDDSLHKQLTYQILLKTRNPNPLVRNTALNAMVEILKKLEEDFLPLLPETVPFLAELLEDEDETIEKNAAEAVRVFEEVLKEDLQKYFEKH</sequence>
<feature type="repeat" description="HEAT" evidence="7">
    <location>
        <begin position="2040"/>
        <end position="2076"/>
    </location>
</feature>
<dbReference type="InterPro" id="IPR011989">
    <property type="entry name" value="ARM-like"/>
</dbReference>
<evidence type="ECO:0000313" key="11">
    <source>
        <dbReference type="Proteomes" id="UP001627154"/>
    </source>
</evidence>
<evidence type="ECO:0000256" key="2">
    <source>
        <dbReference type="ARBA" id="ARBA00010559"/>
    </source>
</evidence>
<dbReference type="Proteomes" id="UP001627154">
    <property type="component" value="Unassembled WGS sequence"/>
</dbReference>
<evidence type="ECO:0000313" key="10">
    <source>
        <dbReference type="EMBL" id="KAL3399289.1"/>
    </source>
</evidence>
<dbReference type="GO" id="GO:0006364">
    <property type="term" value="P:rRNA processing"/>
    <property type="evidence" value="ECO:0007669"/>
    <property type="project" value="UniProtKB-UniRule"/>
</dbReference>
<gene>
    <name evidence="10" type="ORF">TKK_007161</name>
</gene>
<dbReference type="InterPro" id="IPR016024">
    <property type="entry name" value="ARM-type_fold"/>
</dbReference>
<dbReference type="PROSITE" id="PS50077">
    <property type="entry name" value="HEAT_REPEAT"/>
    <property type="match status" value="1"/>
</dbReference>
<evidence type="ECO:0000256" key="7">
    <source>
        <dbReference type="PROSITE-ProRule" id="PRU00103"/>
    </source>
</evidence>
<dbReference type="InterPro" id="IPR040191">
    <property type="entry name" value="UTP10"/>
</dbReference>
<feature type="domain" description="BP28 C-terminal" evidence="9">
    <location>
        <begin position="1780"/>
        <end position="1944"/>
    </location>
</feature>